<dbReference type="PROSITE" id="PS00284">
    <property type="entry name" value="SERPIN"/>
    <property type="match status" value="1"/>
</dbReference>
<sequence length="641" mass="72291">MENMKKFTKVTAGVLSFALALGAVSGIPQKGIYPTFSASAEDENRPDPLEGMDKYEYELKDVYIYNVEYDEPASFKVVLKTDGYYSTWSYSNVLEFGIDPVFGELSDSNRAMLDKLAPGTIATIKFTSSEDYPALRLTDEEPNERDDRSRYWVNDITQVKAPGINYYGDINDDGVIDSFDLIGYRKYISDPEKNPLSKELFLNADIDQNDVVDEADLQLVSDYILGKIDKFYGATMIGSVRLTDQVDIKASEGKVTDETFAKAEMKFGIDLLKKAFDPTKEGEENLLISPLSISSALAMTANGADKKTLEQMEAVLGNGMTLDELNEYMAYYVANLPDEQKQKLLVANSIWFRDDPTFKVLDEFLEKNKKYYNSEVYKSKFDDSTVNDVNSWVSENTKGMIPTLLKKGDLDPTDKETAMMMLINTLYFEAEWQSPYDSSYDGKFTDLNGVEHDIMKMSSEESEYFDLGDADAFKKPYMGGEYSFVGILPREKNIVDYVNDLDAEKLMEDLKECEDPSKIELHVTMPKFKYNYSQKLKDILIDIGMGEAFDDKLADFSKINDLTVEGAAPLYIGDVLHKTKIEVTEKGTKAAAVTAVLMMKATAFEPKRIIHIDLNRPFVYMIVDKNNVPVFIGAATQLEEA</sequence>
<dbReference type="EMBL" id="FNWV01000012">
    <property type="protein sequence ID" value="SEH78989.1"/>
    <property type="molecule type" value="Genomic_DNA"/>
</dbReference>
<evidence type="ECO:0000313" key="4">
    <source>
        <dbReference type="Proteomes" id="UP000183190"/>
    </source>
</evidence>
<dbReference type="GO" id="GO:0000272">
    <property type="term" value="P:polysaccharide catabolic process"/>
    <property type="evidence" value="ECO:0007669"/>
    <property type="project" value="InterPro"/>
</dbReference>
<protein>
    <submittedName>
        <fullName evidence="3">Serine protease inhibitor</fullName>
    </submittedName>
</protein>
<accession>A0A1H6KT18</accession>
<dbReference type="Gene3D" id="3.30.497.10">
    <property type="entry name" value="Antithrombin, subunit I, domain 2"/>
    <property type="match status" value="1"/>
</dbReference>
<comment type="similarity">
    <text evidence="1">Belongs to the serpin family.</text>
</comment>
<dbReference type="PANTHER" id="PTHR11461">
    <property type="entry name" value="SERINE PROTEASE INHIBITOR, SERPIN"/>
    <property type="match status" value="1"/>
</dbReference>
<dbReference type="Gene3D" id="1.10.1330.10">
    <property type="entry name" value="Dockerin domain"/>
    <property type="match status" value="1"/>
</dbReference>
<dbReference type="PROSITE" id="PS00018">
    <property type="entry name" value="EF_HAND_1"/>
    <property type="match status" value="2"/>
</dbReference>
<dbReference type="GO" id="GO:0005615">
    <property type="term" value="C:extracellular space"/>
    <property type="evidence" value="ECO:0007669"/>
    <property type="project" value="InterPro"/>
</dbReference>
<dbReference type="GO" id="GO:0004867">
    <property type="term" value="F:serine-type endopeptidase inhibitor activity"/>
    <property type="evidence" value="ECO:0007669"/>
    <property type="project" value="InterPro"/>
</dbReference>
<organism evidence="3 4">
    <name type="scientific">Ruminococcus flavefaciens</name>
    <dbReference type="NCBI Taxonomy" id="1265"/>
    <lineage>
        <taxon>Bacteria</taxon>
        <taxon>Bacillati</taxon>
        <taxon>Bacillota</taxon>
        <taxon>Clostridia</taxon>
        <taxon>Eubacteriales</taxon>
        <taxon>Oscillospiraceae</taxon>
        <taxon>Ruminococcus</taxon>
    </lineage>
</organism>
<dbReference type="SUPFAM" id="SSF63446">
    <property type="entry name" value="Type I dockerin domain"/>
    <property type="match status" value="1"/>
</dbReference>
<dbReference type="InterPro" id="IPR000215">
    <property type="entry name" value="Serpin_fam"/>
</dbReference>
<dbReference type="RefSeq" id="WP_074718289.1">
    <property type="nucleotide sequence ID" value="NZ_FNWV01000012.1"/>
</dbReference>
<dbReference type="PANTHER" id="PTHR11461:SF211">
    <property type="entry name" value="GH10112P-RELATED"/>
    <property type="match status" value="1"/>
</dbReference>
<dbReference type="OrthoDB" id="9764871at2"/>
<dbReference type="Gene3D" id="2.30.39.10">
    <property type="entry name" value="Alpha-1-antitrypsin, domain 1"/>
    <property type="match status" value="1"/>
</dbReference>
<dbReference type="GO" id="GO:0004553">
    <property type="term" value="F:hydrolase activity, hydrolyzing O-glycosyl compounds"/>
    <property type="evidence" value="ECO:0007669"/>
    <property type="project" value="InterPro"/>
</dbReference>
<evidence type="ECO:0000259" key="2">
    <source>
        <dbReference type="PROSITE" id="PS51766"/>
    </source>
</evidence>
<dbReference type="InterPro" id="IPR036439">
    <property type="entry name" value="Dockerin_dom_sf"/>
</dbReference>
<dbReference type="PROSITE" id="PS51766">
    <property type="entry name" value="DOCKERIN"/>
    <property type="match status" value="1"/>
</dbReference>
<dbReference type="InterPro" id="IPR042178">
    <property type="entry name" value="Serpin_sf_1"/>
</dbReference>
<evidence type="ECO:0000313" key="3">
    <source>
        <dbReference type="EMBL" id="SEH78989.1"/>
    </source>
</evidence>
<name>A0A1H6KT18_RUMFL</name>
<dbReference type="InterPro" id="IPR023796">
    <property type="entry name" value="Serpin_dom"/>
</dbReference>
<proteinExistence type="inferred from homology"/>
<dbReference type="InterPro" id="IPR018247">
    <property type="entry name" value="EF_Hand_1_Ca_BS"/>
</dbReference>
<feature type="domain" description="Dockerin" evidence="2">
    <location>
        <begin position="163"/>
        <end position="233"/>
    </location>
</feature>
<dbReference type="SMART" id="SM00093">
    <property type="entry name" value="SERPIN"/>
    <property type="match status" value="1"/>
</dbReference>
<dbReference type="InterPro" id="IPR016134">
    <property type="entry name" value="Dockerin_dom"/>
</dbReference>
<gene>
    <name evidence="3" type="ORF">SAMN02910265_02706</name>
</gene>
<evidence type="ECO:0000256" key="1">
    <source>
        <dbReference type="RuleBase" id="RU000411"/>
    </source>
</evidence>
<dbReference type="CDD" id="cd19589">
    <property type="entry name" value="serpin_tengpin-like"/>
    <property type="match status" value="1"/>
</dbReference>
<dbReference type="AlphaFoldDB" id="A0A1H6KT18"/>
<dbReference type="Proteomes" id="UP000183190">
    <property type="component" value="Unassembled WGS sequence"/>
</dbReference>
<reference evidence="3 4" key="1">
    <citation type="submission" date="2016-10" db="EMBL/GenBank/DDBJ databases">
        <authorList>
            <person name="de Groot N.N."/>
        </authorList>
    </citation>
    <scope>NUCLEOTIDE SEQUENCE [LARGE SCALE GENOMIC DNA]</scope>
    <source>
        <strain evidence="3 4">YAD2003</strain>
    </source>
</reference>
<dbReference type="InterPro" id="IPR042185">
    <property type="entry name" value="Serpin_sf_2"/>
</dbReference>
<dbReference type="SUPFAM" id="SSF56574">
    <property type="entry name" value="Serpins"/>
    <property type="match status" value="1"/>
</dbReference>
<dbReference type="CDD" id="cd14256">
    <property type="entry name" value="Dockerin_I"/>
    <property type="match status" value="1"/>
</dbReference>
<dbReference type="Pfam" id="PF00079">
    <property type="entry name" value="Serpin"/>
    <property type="match status" value="1"/>
</dbReference>
<dbReference type="InterPro" id="IPR023795">
    <property type="entry name" value="Serpin_CS"/>
</dbReference>
<dbReference type="InterPro" id="IPR036186">
    <property type="entry name" value="Serpin_sf"/>
</dbReference>
<dbReference type="InterPro" id="IPR002105">
    <property type="entry name" value="Dockerin_1_rpt"/>
</dbReference>
<dbReference type="Pfam" id="PF00404">
    <property type="entry name" value="Dockerin_1"/>
    <property type="match status" value="1"/>
</dbReference>